<organism evidence="9 10">
    <name type="scientific">Zalerion maritima</name>
    <dbReference type="NCBI Taxonomy" id="339359"/>
    <lineage>
        <taxon>Eukaryota</taxon>
        <taxon>Fungi</taxon>
        <taxon>Dikarya</taxon>
        <taxon>Ascomycota</taxon>
        <taxon>Pezizomycotina</taxon>
        <taxon>Sordariomycetes</taxon>
        <taxon>Lulworthiomycetidae</taxon>
        <taxon>Lulworthiales</taxon>
        <taxon>Lulworthiaceae</taxon>
        <taxon>Zalerion</taxon>
    </lineage>
</organism>
<evidence type="ECO:0000256" key="5">
    <source>
        <dbReference type="ARBA" id="ARBA00023274"/>
    </source>
</evidence>
<dbReference type="Proteomes" id="UP001201980">
    <property type="component" value="Unassembled WGS sequence"/>
</dbReference>
<keyword evidence="4" id="KW-0496">Mitochondrion</keyword>
<proteinExistence type="inferred from homology"/>
<name>A0AAD5S068_9PEZI</name>
<evidence type="ECO:0000256" key="4">
    <source>
        <dbReference type="ARBA" id="ARBA00023128"/>
    </source>
</evidence>
<comment type="similarity">
    <text evidence="2">Belongs to the universal ribosomal protein uL29 family.</text>
</comment>
<evidence type="ECO:0000256" key="8">
    <source>
        <dbReference type="SAM" id="MobiDB-lite"/>
    </source>
</evidence>
<dbReference type="GO" id="GO:0003735">
    <property type="term" value="F:structural constituent of ribosome"/>
    <property type="evidence" value="ECO:0007669"/>
    <property type="project" value="InterPro"/>
</dbReference>
<keyword evidence="5" id="KW-0687">Ribonucleoprotein</keyword>
<dbReference type="GO" id="GO:0005762">
    <property type="term" value="C:mitochondrial large ribosomal subunit"/>
    <property type="evidence" value="ECO:0007669"/>
    <property type="project" value="TreeGrafter"/>
</dbReference>
<accession>A0AAD5S068</accession>
<evidence type="ECO:0000313" key="10">
    <source>
        <dbReference type="Proteomes" id="UP001201980"/>
    </source>
</evidence>
<evidence type="ECO:0000256" key="3">
    <source>
        <dbReference type="ARBA" id="ARBA00022980"/>
    </source>
</evidence>
<feature type="compositionally biased region" description="Basic and acidic residues" evidence="8">
    <location>
        <begin position="91"/>
        <end position="103"/>
    </location>
</feature>
<dbReference type="Gene3D" id="6.10.330.20">
    <property type="match status" value="1"/>
</dbReference>
<evidence type="ECO:0000256" key="6">
    <source>
        <dbReference type="ARBA" id="ARBA00035289"/>
    </source>
</evidence>
<dbReference type="EMBL" id="JAKWBI020000001">
    <property type="protein sequence ID" value="KAJ2907391.1"/>
    <property type="molecule type" value="Genomic_DNA"/>
</dbReference>
<evidence type="ECO:0000313" key="9">
    <source>
        <dbReference type="EMBL" id="KAJ2907391.1"/>
    </source>
</evidence>
<protein>
    <recommendedName>
        <fullName evidence="6">Large ribosomal subunit protein uL29m</fullName>
    </recommendedName>
    <alternativeName>
        <fullName evidence="7">54S ribosomal protein L4, mitochondrial</fullName>
    </alternativeName>
</protein>
<dbReference type="InterPro" id="IPR010729">
    <property type="entry name" value="Ribosomal_uL29_mit"/>
</dbReference>
<feature type="compositionally biased region" description="Low complexity" evidence="8">
    <location>
        <begin position="39"/>
        <end position="67"/>
    </location>
</feature>
<keyword evidence="10" id="KW-1185">Reference proteome</keyword>
<dbReference type="Pfam" id="PF06984">
    <property type="entry name" value="MRP-L47"/>
    <property type="match status" value="1"/>
</dbReference>
<keyword evidence="3" id="KW-0689">Ribosomal protein</keyword>
<feature type="compositionally biased region" description="Basic and acidic residues" evidence="8">
    <location>
        <begin position="277"/>
        <end position="287"/>
    </location>
</feature>
<dbReference type="PANTHER" id="PTHR21183">
    <property type="entry name" value="RIBOSOMAL PROTEIN L47, MITOCHONDRIAL-RELATED"/>
    <property type="match status" value="1"/>
</dbReference>
<gene>
    <name evidence="9" type="ORF">MKZ38_003248</name>
</gene>
<feature type="region of interest" description="Disordered" evidence="8">
    <location>
        <begin position="39"/>
        <end position="103"/>
    </location>
</feature>
<evidence type="ECO:0000256" key="7">
    <source>
        <dbReference type="ARBA" id="ARBA00035399"/>
    </source>
</evidence>
<comment type="caution">
    <text evidence="9">The sequence shown here is derived from an EMBL/GenBank/DDBJ whole genome shotgun (WGS) entry which is preliminary data.</text>
</comment>
<sequence>MAAATVVRRRAGQLVQTTLPNASTATTCSTSRFAPIASQAQAQAPSLIPDCPSSRPSSSRPFSTTPSLGKRRVRFRDNNPNRGVSVLYRSGPREPRSMSRVDLPRPRDVDLKKLAAERVDPDHGLWEFFYDKMAANTPAESGEHGRSWTVEELRAKSWDDLHKLWWVCCKERNRIATAANMREEYEMGFGDNEGDERDAVVLKTMKSIKHTLTERWYAWEDAVKLAKEDPEIDLTAGEGQAYTPRDYLSEEEIVEAQITAPKKGEGTSIPPPPPTSRSRDVRGGAKI</sequence>
<dbReference type="InterPro" id="IPR038340">
    <property type="entry name" value="MRP-L47_sf"/>
</dbReference>
<dbReference type="GO" id="GO:0032543">
    <property type="term" value="P:mitochondrial translation"/>
    <property type="evidence" value="ECO:0007669"/>
    <property type="project" value="TreeGrafter"/>
</dbReference>
<feature type="region of interest" description="Disordered" evidence="8">
    <location>
        <begin position="255"/>
        <end position="287"/>
    </location>
</feature>
<evidence type="ECO:0000256" key="2">
    <source>
        <dbReference type="ARBA" id="ARBA00009254"/>
    </source>
</evidence>
<dbReference type="PANTHER" id="PTHR21183:SF18">
    <property type="entry name" value="LARGE RIBOSOMAL SUBUNIT PROTEIN UL29M"/>
    <property type="match status" value="1"/>
</dbReference>
<dbReference type="AlphaFoldDB" id="A0AAD5S068"/>
<evidence type="ECO:0000256" key="1">
    <source>
        <dbReference type="ARBA" id="ARBA00004173"/>
    </source>
</evidence>
<comment type="subcellular location">
    <subcellularLocation>
        <location evidence="1">Mitochondrion</location>
    </subcellularLocation>
</comment>
<reference evidence="9" key="1">
    <citation type="submission" date="2022-07" db="EMBL/GenBank/DDBJ databases">
        <title>Draft genome sequence of Zalerion maritima ATCC 34329, a (micro)plastics degrading marine fungus.</title>
        <authorList>
            <person name="Paco A."/>
            <person name="Goncalves M.F.M."/>
            <person name="Rocha-Santos T.A.P."/>
            <person name="Alves A."/>
        </authorList>
    </citation>
    <scope>NUCLEOTIDE SEQUENCE</scope>
    <source>
        <strain evidence="9">ATCC 34329</strain>
    </source>
</reference>